<keyword evidence="3" id="KW-0460">Magnesium</keyword>
<dbReference type="InterPro" id="IPR000086">
    <property type="entry name" value="NUDIX_hydrolase_dom"/>
</dbReference>
<dbReference type="Gene3D" id="3.90.79.10">
    <property type="entry name" value="Nucleoside Triphosphate Pyrophosphohydrolase"/>
    <property type="match status" value="1"/>
</dbReference>
<gene>
    <name evidence="5" type="ORF">OS889_04185</name>
</gene>
<dbReference type="GO" id="GO:0016787">
    <property type="term" value="F:hydrolase activity"/>
    <property type="evidence" value="ECO:0007669"/>
    <property type="project" value="UniProtKB-KW"/>
</dbReference>
<evidence type="ECO:0000256" key="1">
    <source>
        <dbReference type="ARBA" id="ARBA00001946"/>
    </source>
</evidence>
<dbReference type="PANTHER" id="PTHR43046:SF12">
    <property type="entry name" value="GDP-MANNOSE MANNOSYL HYDROLASE"/>
    <property type="match status" value="1"/>
</dbReference>
<feature type="domain" description="Nudix hydrolase" evidence="4">
    <location>
        <begin position="20"/>
        <end position="151"/>
    </location>
</feature>
<dbReference type="RefSeq" id="WP_372387569.1">
    <property type="nucleotide sequence ID" value="NZ_JBGNYA010000001.1"/>
</dbReference>
<evidence type="ECO:0000313" key="6">
    <source>
        <dbReference type="Proteomes" id="UP001570511"/>
    </source>
</evidence>
<dbReference type="InterPro" id="IPR015797">
    <property type="entry name" value="NUDIX_hydrolase-like_dom_sf"/>
</dbReference>
<dbReference type="PROSITE" id="PS51462">
    <property type="entry name" value="NUDIX"/>
    <property type="match status" value="1"/>
</dbReference>
<proteinExistence type="predicted"/>
<name>A0ABD5MFU6_9EURY</name>
<keyword evidence="2" id="KW-0378">Hydrolase</keyword>
<reference evidence="5 6" key="1">
    <citation type="submission" date="2024-08" db="EMBL/GenBank/DDBJ databases">
        <title>Halobellus sp. MBLA0158 whole genome sequence.</title>
        <authorList>
            <person name="Hwang C.Y."/>
            <person name="Cho E.-S."/>
            <person name="Seo M.-J."/>
        </authorList>
    </citation>
    <scope>NUCLEOTIDE SEQUENCE [LARGE SCALE GENOMIC DNA]</scope>
    <source>
        <strain evidence="5 6">MBLA0158</strain>
    </source>
</reference>
<protein>
    <submittedName>
        <fullName evidence="5">NUDIX domain-containing protein</fullName>
    </submittedName>
</protein>
<organism evidence="5 6">
    <name type="scientific">Halobellus rubicundus</name>
    <dbReference type="NCBI Taxonomy" id="2996466"/>
    <lineage>
        <taxon>Archaea</taxon>
        <taxon>Methanobacteriati</taxon>
        <taxon>Methanobacteriota</taxon>
        <taxon>Stenosarchaea group</taxon>
        <taxon>Halobacteria</taxon>
        <taxon>Halobacteriales</taxon>
        <taxon>Haloferacaceae</taxon>
        <taxon>Halobellus</taxon>
    </lineage>
</organism>
<evidence type="ECO:0000256" key="2">
    <source>
        <dbReference type="ARBA" id="ARBA00022801"/>
    </source>
</evidence>
<keyword evidence="6" id="KW-1185">Reference proteome</keyword>
<dbReference type="SUPFAM" id="SSF55811">
    <property type="entry name" value="Nudix"/>
    <property type="match status" value="1"/>
</dbReference>
<evidence type="ECO:0000256" key="3">
    <source>
        <dbReference type="ARBA" id="ARBA00022842"/>
    </source>
</evidence>
<accession>A0ABD5MFU6</accession>
<dbReference type="Pfam" id="PF00293">
    <property type="entry name" value="NUDIX"/>
    <property type="match status" value="1"/>
</dbReference>
<evidence type="ECO:0000313" key="5">
    <source>
        <dbReference type="EMBL" id="MFA1610201.1"/>
    </source>
</evidence>
<evidence type="ECO:0000259" key="4">
    <source>
        <dbReference type="PROSITE" id="PS51462"/>
    </source>
</evidence>
<comment type="cofactor">
    <cofactor evidence="1">
        <name>Mg(2+)</name>
        <dbReference type="ChEBI" id="CHEBI:18420"/>
    </cofactor>
</comment>
<sequence>MDVHDQFVPDDDFRAFLEAMPQVCVEVVLETDEGVLLAERNHEPRVWFWPGSRLYKGEELTAAARRVGREELGIEIDVGERLGVHAHFWDADRTPEGVSRHTVNIVYRASPAVPDAEIDLDDQHADYRFVSQPDPDFHEYVREYFAAYDLP</sequence>
<comment type="caution">
    <text evidence="5">The sequence shown here is derived from an EMBL/GenBank/DDBJ whole genome shotgun (WGS) entry which is preliminary data.</text>
</comment>
<dbReference type="Proteomes" id="UP001570511">
    <property type="component" value="Unassembled WGS sequence"/>
</dbReference>
<dbReference type="AlphaFoldDB" id="A0ABD5MFU6"/>
<dbReference type="EMBL" id="JBGNYA010000001">
    <property type="protein sequence ID" value="MFA1610201.1"/>
    <property type="molecule type" value="Genomic_DNA"/>
</dbReference>
<dbReference type="PANTHER" id="PTHR43046">
    <property type="entry name" value="GDP-MANNOSE MANNOSYL HYDROLASE"/>
    <property type="match status" value="1"/>
</dbReference>